<accession>A0A1X2FC47</accession>
<evidence type="ECO:0000259" key="1">
    <source>
        <dbReference type="Pfam" id="PF11716"/>
    </source>
</evidence>
<dbReference type="Pfam" id="PF11716">
    <property type="entry name" value="MDMPI_N"/>
    <property type="match status" value="1"/>
</dbReference>
<dbReference type="RefSeq" id="WP_169726703.1">
    <property type="nucleotide sequence ID" value="NZ_JACKRU010000591.1"/>
</dbReference>
<proteinExistence type="predicted"/>
<name>A0A1X2FC47_MYCSZ</name>
<dbReference type="SUPFAM" id="SSF109854">
    <property type="entry name" value="DinB/YfiT-like putative metalloenzymes"/>
    <property type="match status" value="1"/>
</dbReference>
<evidence type="ECO:0000313" key="3">
    <source>
        <dbReference type="Proteomes" id="UP000193317"/>
    </source>
</evidence>
<gene>
    <name evidence="2" type="ORF">AWC27_18710</name>
</gene>
<organism evidence="2 3">
    <name type="scientific">Mycobacterium szulgai</name>
    <dbReference type="NCBI Taxonomy" id="1787"/>
    <lineage>
        <taxon>Bacteria</taxon>
        <taxon>Bacillati</taxon>
        <taxon>Actinomycetota</taxon>
        <taxon>Actinomycetes</taxon>
        <taxon>Mycobacteriales</taxon>
        <taxon>Mycobacteriaceae</taxon>
        <taxon>Mycobacterium</taxon>
    </lineage>
</organism>
<dbReference type="AlphaFoldDB" id="A0A1X2FC47"/>
<dbReference type="EMBL" id="LQPW01000015">
    <property type="protein sequence ID" value="ORX16031.1"/>
    <property type="molecule type" value="Genomic_DNA"/>
</dbReference>
<dbReference type="NCBIfam" id="TIGR03083">
    <property type="entry name" value="maleylpyruvate isomerase family mycothiol-dependent enzyme"/>
    <property type="match status" value="1"/>
</dbReference>
<feature type="domain" description="Mycothiol-dependent maleylpyruvate isomerase metal-binding" evidence="1">
    <location>
        <begin position="29"/>
        <end position="164"/>
    </location>
</feature>
<comment type="caution">
    <text evidence="2">The sequence shown here is derived from an EMBL/GenBank/DDBJ whole genome shotgun (WGS) entry which is preliminary data.</text>
</comment>
<dbReference type="InterPro" id="IPR017517">
    <property type="entry name" value="Maleyloyr_isom"/>
</dbReference>
<sequence>MLLSPRYTGPTVVTIEGDPHDVATPLIRQRARLAEIATTFTDDEWSAPSRCAAWSVRDVIAHVAGINPLYVMSAVAGLAGQPTRLMPHFDPAVSPLRMVEDIGSLSSAQVLDLLISSNAELIATAEALDDLGWSTVAESPLGEVPIRLLMSHALWDSWVHERDILIPLGIEPTVVADEVVASLRYVAALTQGFAFGAGMECRGRFGIEATDPDFHCVMAVEDAVTVRIEHPDESMPVLRGPAVDLTEALSTRLPLPGAAPPEWHRVLGGLKHTWDLGNDPTPRLVSR</sequence>
<reference evidence="2 3" key="1">
    <citation type="submission" date="2016-01" db="EMBL/GenBank/DDBJ databases">
        <title>The new phylogeny of the genus Mycobacterium.</title>
        <authorList>
            <person name="Tarcisio F."/>
            <person name="Conor M."/>
            <person name="Antonella G."/>
            <person name="Elisabetta G."/>
            <person name="Giulia F.S."/>
            <person name="Sara T."/>
            <person name="Anna F."/>
            <person name="Clotilde B."/>
            <person name="Roberto B."/>
            <person name="Veronica D.S."/>
            <person name="Fabio R."/>
            <person name="Monica P."/>
            <person name="Olivier J."/>
            <person name="Enrico T."/>
            <person name="Nicola S."/>
        </authorList>
    </citation>
    <scope>NUCLEOTIDE SEQUENCE [LARGE SCALE GENOMIC DNA]</scope>
    <source>
        <strain evidence="2 3">DSM 44166</strain>
    </source>
</reference>
<dbReference type="InterPro" id="IPR024344">
    <property type="entry name" value="MDMPI_metal-binding"/>
</dbReference>
<keyword evidence="3" id="KW-1185">Reference proteome</keyword>
<dbReference type="Proteomes" id="UP000193317">
    <property type="component" value="Unassembled WGS sequence"/>
</dbReference>
<dbReference type="GO" id="GO:0046872">
    <property type="term" value="F:metal ion binding"/>
    <property type="evidence" value="ECO:0007669"/>
    <property type="project" value="InterPro"/>
</dbReference>
<protein>
    <recommendedName>
        <fullName evidence="1">Mycothiol-dependent maleylpyruvate isomerase metal-binding domain-containing protein</fullName>
    </recommendedName>
</protein>
<dbReference type="InterPro" id="IPR034660">
    <property type="entry name" value="DinB/YfiT-like"/>
</dbReference>
<evidence type="ECO:0000313" key="2">
    <source>
        <dbReference type="EMBL" id="ORX16031.1"/>
    </source>
</evidence>
<dbReference type="Gene3D" id="1.20.120.450">
    <property type="entry name" value="dinb family like domain"/>
    <property type="match status" value="1"/>
</dbReference>